<dbReference type="CDD" id="cd06241">
    <property type="entry name" value="M14-like"/>
    <property type="match status" value="1"/>
</dbReference>
<dbReference type="RefSeq" id="WP_311941720.1">
    <property type="nucleotide sequence ID" value="NZ_JAVSCK010000004.1"/>
</dbReference>
<name>A0ABW3REK7_9FLAO</name>
<keyword evidence="2" id="KW-1185">Reference proteome</keyword>
<sequence>MRIIITALFLTVCFFNTHAQKKYDFKTHFETSKGFETATYEQTIAFYIELSEVYPEISIQEIGDTDSGKPLHIVTLNVDSQFDFSKIRKSKRILLINNGIHPGESDGVDATMMLFRDLVNGKIKAAKNTVIVTIPIYNVGGSLNRNSTTRTNQNGPKDYGFRGNARNYDLNRDFIKCDTKNAEAFAKIFHLVKPDVFIDNHVSNGADYQYTLTHLFTQHNKLGGDLGHYIHTEMRPKLEEKLKAKNWDITPYVNVFNSVPEKGFSQFMDYPRYSTGYTALFNTLGMMVETHMLKPYKQRVEGTYELMKSMIEITEEQGDKISTLRKNANHTQSKKTYTLNWEIDTTKSTTLNFKGFEAETIKSDITGFDRLKYDRTKPFTKNVIYQNYFKPNLEIDIPTAYIIPQGWHRVIELLKLNAVEMQTLKNDTTLTVESYKIEDYKTRQQAYEGHYPHYNVSVALKTENIRFRKGDYLIKTNQPSFRYIIETLEPQAPDSFFIWNFFDTILQQKEGFSPYVWEDKAKELLSNNEPLKMAFETKKQNDKAFANNWYAQLDWLHKQSENYEKAHLQYPVYRIN</sequence>
<dbReference type="Gene3D" id="3.40.630.10">
    <property type="entry name" value="Zn peptidases"/>
    <property type="match status" value="1"/>
</dbReference>
<dbReference type="EMBL" id="JBHTLJ010000004">
    <property type="protein sequence ID" value="MFD1163333.1"/>
    <property type="molecule type" value="Genomic_DNA"/>
</dbReference>
<reference evidence="2" key="1">
    <citation type="journal article" date="2019" name="Int. J. Syst. Evol. Microbiol.">
        <title>The Global Catalogue of Microorganisms (GCM) 10K type strain sequencing project: providing services to taxonomists for standard genome sequencing and annotation.</title>
        <authorList>
            <consortium name="The Broad Institute Genomics Platform"/>
            <consortium name="The Broad Institute Genome Sequencing Center for Infectious Disease"/>
            <person name="Wu L."/>
            <person name="Ma J."/>
        </authorList>
    </citation>
    <scope>NUCLEOTIDE SEQUENCE [LARGE SCALE GENOMIC DNA]</scope>
    <source>
        <strain evidence="2">CCUG 63246</strain>
    </source>
</reference>
<evidence type="ECO:0000313" key="2">
    <source>
        <dbReference type="Proteomes" id="UP001597163"/>
    </source>
</evidence>
<evidence type="ECO:0000313" key="1">
    <source>
        <dbReference type="EMBL" id="MFD1163333.1"/>
    </source>
</evidence>
<accession>A0ABW3REK7</accession>
<dbReference type="SUPFAM" id="SSF53187">
    <property type="entry name" value="Zn-dependent exopeptidases"/>
    <property type="match status" value="1"/>
</dbReference>
<organism evidence="1 2">
    <name type="scientific">Hwangdonia seohaensis</name>
    <dbReference type="NCBI Taxonomy" id="1240727"/>
    <lineage>
        <taxon>Bacteria</taxon>
        <taxon>Pseudomonadati</taxon>
        <taxon>Bacteroidota</taxon>
        <taxon>Flavobacteriia</taxon>
        <taxon>Flavobacteriales</taxon>
        <taxon>Flavobacteriaceae</taxon>
        <taxon>Hwangdonia</taxon>
    </lineage>
</organism>
<protein>
    <submittedName>
        <fullName evidence="1">M14 family metallopeptidase</fullName>
    </submittedName>
</protein>
<dbReference type="Proteomes" id="UP001597163">
    <property type="component" value="Unassembled WGS sequence"/>
</dbReference>
<comment type="caution">
    <text evidence="1">The sequence shown here is derived from an EMBL/GenBank/DDBJ whole genome shotgun (WGS) entry which is preliminary data.</text>
</comment>
<proteinExistence type="predicted"/>
<gene>
    <name evidence="1" type="ORF">ACFQ2E_12935</name>
</gene>